<feature type="region of interest" description="Disordered" evidence="1">
    <location>
        <begin position="1"/>
        <end position="35"/>
    </location>
</feature>
<name>M1W6D2_CLAP2</name>
<dbReference type="AlphaFoldDB" id="M1W6D2"/>
<comment type="caution">
    <text evidence="2">The sequence shown here is derived from an EMBL/GenBank/DDBJ whole genome shotgun (WGS) entry which is preliminary data.</text>
</comment>
<feature type="region of interest" description="Disordered" evidence="1">
    <location>
        <begin position="63"/>
        <end position="110"/>
    </location>
</feature>
<accession>M1W6D2</accession>
<evidence type="ECO:0000313" key="3">
    <source>
        <dbReference type="Proteomes" id="UP000016801"/>
    </source>
</evidence>
<keyword evidence="3" id="KW-1185">Reference proteome</keyword>
<organism evidence="2 3">
    <name type="scientific">Claviceps purpurea (strain 20.1)</name>
    <name type="common">Ergot fungus</name>
    <name type="synonym">Sphacelia segetum</name>
    <dbReference type="NCBI Taxonomy" id="1111077"/>
    <lineage>
        <taxon>Eukaryota</taxon>
        <taxon>Fungi</taxon>
        <taxon>Dikarya</taxon>
        <taxon>Ascomycota</taxon>
        <taxon>Pezizomycotina</taxon>
        <taxon>Sordariomycetes</taxon>
        <taxon>Hypocreomycetidae</taxon>
        <taxon>Hypocreales</taxon>
        <taxon>Clavicipitaceae</taxon>
        <taxon>Claviceps</taxon>
    </lineage>
</organism>
<gene>
    <name evidence="2" type="ORF">CPUR_04293</name>
</gene>
<dbReference type="EMBL" id="CAGA01000022">
    <property type="protein sequence ID" value="CCE30445.1"/>
    <property type="molecule type" value="Genomic_DNA"/>
</dbReference>
<dbReference type="SUPFAM" id="SSF56219">
    <property type="entry name" value="DNase I-like"/>
    <property type="match status" value="1"/>
</dbReference>
<dbReference type="InterPro" id="IPR036691">
    <property type="entry name" value="Endo/exonu/phosph_ase_sf"/>
</dbReference>
<evidence type="ECO:0000313" key="2">
    <source>
        <dbReference type="EMBL" id="CCE30445.1"/>
    </source>
</evidence>
<dbReference type="VEuPathDB" id="FungiDB:CPUR_04293"/>
<sequence length="248" mass="28237">MRYAHDSAMTAINSDTSPHYALSPAAKHSEEQESPALRGMIREKCPNCSGAHPAWSRTPDFVLWPTHNGPKRDRPTPTDHGNSPISRKTTTHSPEEEETPETTSPWSVSMEAQSYRTQPTPCLRECLRECIRHADEHSTLKLMIRVLYWNTRKRKQLIDIVLNFNVELDVIAIQEVNNENQISYGAEGCLHSQATRAWDVDRKEGVDIFSVYSPTYGGQWTIPIKELMSMPARSRSIFVGDFNQHHPL</sequence>
<evidence type="ECO:0008006" key="4">
    <source>
        <dbReference type="Google" id="ProtNLM"/>
    </source>
</evidence>
<proteinExistence type="predicted"/>
<evidence type="ECO:0000256" key="1">
    <source>
        <dbReference type="SAM" id="MobiDB-lite"/>
    </source>
</evidence>
<reference evidence="2 3" key="1">
    <citation type="journal article" date="2013" name="PLoS Genet.">
        <title>Plant-symbiotic fungi as chemical engineers: Multi-genome analysis of the Clavicipitaceae reveals dynamics of alkaloid loci.</title>
        <authorList>
            <person name="Schardl C.L."/>
            <person name="Young C.A."/>
            <person name="Hesse U."/>
            <person name="Amyotte S.G."/>
            <person name="Andreeva K."/>
            <person name="Calie P.J."/>
            <person name="Fleetwood D.J."/>
            <person name="Haws D.C."/>
            <person name="Moore N."/>
            <person name="Oeser B."/>
            <person name="Panaccione D.G."/>
            <person name="Schweri K.K."/>
            <person name="Voisey C.R."/>
            <person name="Farman M.L."/>
            <person name="Jaromczyk J.W."/>
            <person name="Roe B.A."/>
            <person name="O'Sullivan D.M."/>
            <person name="Scott B."/>
            <person name="Tudzynski P."/>
            <person name="An Z."/>
            <person name="Arnaoudova E.G."/>
            <person name="Bullock C.T."/>
            <person name="Charlton N.D."/>
            <person name="Chen L."/>
            <person name="Cox M."/>
            <person name="Dinkins R.D."/>
            <person name="Florea S."/>
            <person name="Glenn A.E."/>
            <person name="Gordon A."/>
            <person name="Gueldener U."/>
            <person name="Harris D.R."/>
            <person name="Hollin W."/>
            <person name="Jaromczyk J."/>
            <person name="Johnson R.D."/>
            <person name="Khan A.K."/>
            <person name="Leistner E."/>
            <person name="Leuchtmann A."/>
            <person name="Li C."/>
            <person name="Liu J."/>
            <person name="Liu J."/>
            <person name="Liu M."/>
            <person name="Mace W."/>
            <person name="Machado C."/>
            <person name="Nagabhyru P."/>
            <person name="Pan J."/>
            <person name="Schmid J."/>
            <person name="Sugawara K."/>
            <person name="Steiner U."/>
            <person name="Takach J.E."/>
            <person name="Tanaka E."/>
            <person name="Webb J.S."/>
            <person name="Wilson E.V."/>
            <person name="Wiseman J.L."/>
            <person name="Yoshida R."/>
            <person name="Zeng Z."/>
        </authorList>
    </citation>
    <scope>NUCLEOTIDE SEQUENCE [LARGE SCALE GENOMIC DNA]</scope>
    <source>
        <strain evidence="2 3">20.1</strain>
    </source>
</reference>
<dbReference type="HOGENOM" id="CLU_1120068_0_0_1"/>
<feature type="compositionally biased region" description="Polar residues" evidence="1">
    <location>
        <begin position="79"/>
        <end position="88"/>
    </location>
</feature>
<dbReference type="OrthoDB" id="5429923at2759"/>
<protein>
    <recommendedName>
        <fullName evidence="4">Endonuclease/exonuclease/phosphatase domain-containing protein</fullName>
    </recommendedName>
</protein>
<dbReference type="Proteomes" id="UP000016801">
    <property type="component" value="Unassembled WGS sequence"/>
</dbReference>